<feature type="transmembrane region" description="Helical" evidence="1">
    <location>
        <begin position="70"/>
        <end position="99"/>
    </location>
</feature>
<evidence type="ECO:0000313" key="2">
    <source>
        <dbReference type="EMBL" id="GAI74753.1"/>
    </source>
</evidence>
<gene>
    <name evidence="2" type="ORF">S12H4_22323</name>
</gene>
<keyword evidence="1" id="KW-0472">Membrane</keyword>
<protein>
    <submittedName>
        <fullName evidence="2">Uncharacterized protein</fullName>
    </submittedName>
</protein>
<dbReference type="AlphaFoldDB" id="X1R2H8"/>
<reference evidence="2" key="1">
    <citation type="journal article" date="2014" name="Front. Microbiol.">
        <title>High frequency of phylogenetically diverse reductive dehalogenase-homologous genes in deep subseafloor sedimentary metagenomes.</title>
        <authorList>
            <person name="Kawai M."/>
            <person name="Futagami T."/>
            <person name="Toyoda A."/>
            <person name="Takaki Y."/>
            <person name="Nishi S."/>
            <person name="Hori S."/>
            <person name="Arai W."/>
            <person name="Tsubouchi T."/>
            <person name="Morono Y."/>
            <person name="Uchiyama I."/>
            <person name="Ito T."/>
            <person name="Fujiyama A."/>
            <person name="Inagaki F."/>
            <person name="Takami H."/>
        </authorList>
    </citation>
    <scope>NUCLEOTIDE SEQUENCE</scope>
    <source>
        <strain evidence="2">Expedition CK06-06</strain>
    </source>
</reference>
<keyword evidence="1" id="KW-1133">Transmembrane helix</keyword>
<feature type="transmembrane region" description="Helical" evidence="1">
    <location>
        <begin position="111"/>
        <end position="127"/>
    </location>
</feature>
<organism evidence="2">
    <name type="scientific">marine sediment metagenome</name>
    <dbReference type="NCBI Taxonomy" id="412755"/>
    <lineage>
        <taxon>unclassified sequences</taxon>
        <taxon>metagenomes</taxon>
        <taxon>ecological metagenomes</taxon>
    </lineage>
</organism>
<accession>X1R2H8</accession>
<name>X1R2H8_9ZZZZ</name>
<keyword evidence="1" id="KW-0812">Transmembrane</keyword>
<dbReference type="EMBL" id="BARW01011618">
    <property type="protein sequence ID" value="GAI74753.1"/>
    <property type="molecule type" value="Genomic_DNA"/>
</dbReference>
<sequence length="128" mass="14652">MRVNNKGKDTYLPKVFPYENDYAHFFWIGFNPDQTSKIIYKDNKDIVKVNIFNKLGIGGKREYLFGMGGYLFSLTLSALVSILLNLGAFILTLTLSLLISNYLKSKITKKSYYNLIIFSIIFLISSLT</sequence>
<proteinExistence type="predicted"/>
<comment type="caution">
    <text evidence="2">The sequence shown here is derived from an EMBL/GenBank/DDBJ whole genome shotgun (WGS) entry which is preliminary data.</text>
</comment>
<evidence type="ECO:0000256" key="1">
    <source>
        <dbReference type="SAM" id="Phobius"/>
    </source>
</evidence>
<feature type="non-terminal residue" evidence="2">
    <location>
        <position position="128"/>
    </location>
</feature>